<name>A0A6M3JBL7_9ZZZZ</name>
<accession>A0A6M3JBL7</accession>
<reference evidence="1" key="1">
    <citation type="submission" date="2020-03" db="EMBL/GenBank/DDBJ databases">
        <title>The deep terrestrial virosphere.</title>
        <authorList>
            <person name="Holmfeldt K."/>
            <person name="Nilsson E."/>
            <person name="Simone D."/>
            <person name="Lopez-Fernandez M."/>
            <person name="Wu X."/>
            <person name="de Brujin I."/>
            <person name="Lundin D."/>
            <person name="Andersson A."/>
            <person name="Bertilsson S."/>
            <person name="Dopson M."/>
        </authorList>
    </citation>
    <scope>NUCLEOTIDE SEQUENCE</scope>
    <source>
        <strain evidence="2">MM415A00570</strain>
        <strain evidence="1">MM415B00353</strain>
    </source>
</reference>
<sequence>MNITFDREELRVQREVLRTEFDNYDPKHHDVFVDWYNKRTEKRALMEYMKNRNIEMIKSFTK</sequence>
<proteinExistence type="predicted"/>
<organism evidence="1">
    <name type="scientific">viral metagenome</name>
    <dbReference type="NCBI Taxonomy" id="1070528"/>
    <lineage>
        <taxon>unclassified sequences</taxon>
        <taxon>metagenomes</taxon>
        <taxon>organismal metagenomes</taxon>
    </lineage>
</organism>
<gene>
    <name evidence="2" type="ORF">MM415A00570_0029</name>
    <name evidence="1" type="ORF">MM415B00353_0004</name>
</gene>
<evidence type="ECO:0000313" key="2">
    <source>
        <dbReference type="EMBL" id="QJA81218.1"/>
    </source>
</evidence>
<evidence type="ECO:0000313" key="1">
    <source>
        <dbReference type="EMBL" id="QJA66357.1"/>
    </source>
</evidence>
<dbReference type="AlphaFoldDB" id="A0A6M3JBL7"/>
<dbReference type="EMBL" id="MT142451">
    <property type="protein sequence ID" value="QJA81218.1"/>
    <property type="molecule type" value="Genomic_DNA"/>
</dbReference>
<protein>
    <submittedName>
        <fullName evidence="1">Uncharacterized protein</fullName>
    </submittedName>
</protein>
<dbReference type="EMBL" id="MT141554">
    <property type="protein sequence ID" value="QJA66357.1"/>
    <property type="molecule type" value="Genomic_DNA"/>
</dbReference>